<proteinExistence type="predicted"/>
<reference evidence="1 2" key="1">
    <citation type="submission" date="2023-02" db="EMBL/GenBank/DDBJ databases">
        <title>Dictyobacter halimunensis sp. nov., a new member of the class Ktedonobacteria from forest soil in a geothermal area.</title>
        <authorList>
            <person name="Rachmania M.K."/>
            <person name="Ningsih F."/>
            <person name="Sakai Y."/>
            <person name="Yabe S."/>
            <person name="Yokota A."/>
            <person name="Sjamsuridzal W."/>
        </authorList>
    </citation>
    <scope>NUCLEOTIDE SEQUENCE [LARGE SCALE GENOMIC DNA]</scope>
    <source>
        <strain evidence="1 2">S3.2.2.5</strain>
    </source>
</reference>
<accession>A0ABQ6FQ54</accession>
<protein>
    <submittedName>
        <fullName evidence="1">Uncharacterized protein</fullName>
    </submittedName>
</protein>
<name>A0ABQ6FQ54_9CHLR</name>
<keyword evidence="2" id="KW-1185">Reference proteome</keyword>
<evidence type="ECO:0000313" key="1">
    <source>
        <dbReference type="EMBL" id="GLV55815.1"/>
    </source>
</evidence>
<comment type="caution">
    <text evidence="1">The sequence shown here is derived from an EMBL/GenBank/DDBJ whole genome shotgun (WGS) entry which is preliminary data.</text>
</comment>
<dbReference type="Proteomes" id="UP001344906">
    <property type="component" value="Unassembled WGS sequence"/>
</dbReference>
<sequence length="60" mass="6765">MSVELRMRQWYRNTIPIQIFAQAPDTFHTVTPGAITFDKNTMYSAAFYNLAAAEVLAAPL</sequence>
<organism evidence="1 2">
    <name type="scientific">Dictyobacter halimunensis</name>
    <dbReference type="NCBI Taxonomy" id="3026934"/>
    <lineage>
        <taxon>Bacteria</taxon>
        <taxon>Bacillati</taxon>
        <taxon>Chloroflexota</taxon>
        <taxon>Ktedonobacteria</taxon>
        <taxon>Ktedonobacterales</taxon>
        <taxon>Dictyobacteraceae</taxon>
        <taxon>Dictyobacter</taxon>
    </lineage>
</organism>
<evidence type="ECO:0000313" key="2">
    <source>
        <dbReference type="Proteomes" id="UP001344906"/>
    </source>
</evidence>
<gene>
    <name evidence="1" type="ORF">KDH_26590</name>
</gene>
<dbReference type="EMBL" id="BSRI01000001">
    <property type="protein sequence ID" value="GLV55815.1"/>
    <property type="molecule type" value="Genomic_DNA"/>
</dbReference>